<dbReference type="RefSeq" id="WP_378978050.1">
    <property type="nucleotide sequence ID" value="NZ_JBHTBJ010000076.1"/>
</dbReference>
<dbReference type="Proteomes" id="UP001596548">
    <property type="component" value="Unassembled WGS sequence"/>
</dbReference>
<organism evidence="1 2">
    <name type="scientific">Paractinoplanes rhizophilus</name>
    <dbReference type="NCBI Taxonomy" id="1416877"/>
    <lineage>
        <taxon>Bacteria</taxon>
        <taxon>Bacillati</taxon>
        <taxon>Actinomycetota</taxon>
        <taxon>Actinomycetes</taxon>
        <taxon>Micromonosporales</taxon>
        <taxon>Micromonosporaceae</taxon>
        <taxon>Paractinoplanes</taxon>
    </lineage>
</organism>
<dbReference type="EMBL" id="JBHTBJ010000076">
    <property type="protein sequence ID" value="MFC7280094.1"/>
    <property type="molecule type" value="Genomic_DNA"/>
</dbReference>
<evidence type="ECO:0000313" key="2">
    <source>
        <dbReference type="Proteomes" id="UP001596548"/>
    </source>
</evidence>
<proteinExistence type="predicted"/>
<accession>A0ABW2I5H0</accession>
<evidence type="ECO:0000313" key="1">
    <source>
        <dbReference type="EMBL" id="MFC7280094.1"/>
    </source>
</evidence>
<comment type="caution">
    <text evidence="1">The sequence shown here is derived from an EMBL/GenBank/DDBJ whole genome shotgun (WGS) entry which is preliminary data.</text>
</comment>
<reference evidence="2" key="1">
    <citation type="journal article" date="2019" name="Int. J. Syst. Evol. Microbiol.">
        <title>The Global Catalogue of Microorganisms (GCM) 10K type strain sequencing project: providing services to taxonomists for standard genome sequencing and annotation.</title>
        <authorList>
            <consortium name="The Broad Institute Genomics Platform"/>
            <consortium name="The Broad Institute Genome Sequencing Center for Infectious Disease"/>
            <person name="Wu L."/>
            <person name="Ma J."/>
        </authorList>
    </citation>
    <scope>NUCLEOTIDE SEQUENCE [LARGE SCALE GENOMIC DNA]</scope>
    <source>
        <strain evidence="2">XZYJT-10</strain>
    </source>
</reference>
<gene>
    <name evidence="1" type="ORF">ACFQS1_39570</name>
</gene>
<protein>
    <submittedName>
        <fullName evidence="1">Uncharacterized protein</fullName>
    </submittedName>
</protein>
<keyword evidence="2" id="KW-1185">Reference proteome</keyword>
<name>A0ABW2I5H0_9ACTN</name>
<sequence>MTAPGVEAITWWQDDPRRFAAECAAMKEAAPDLRWSDEGFGGWSGEVPLWPFGRAAPHGLADLVEGRRLQVTVACLPAHPMLAPLVVPDVELPIEALGLNTWHLLPNGALCLFRGTSWWDPARLAADLVPKISGWYIEYRLMTCHCISRMPDRGVDVNARLDKIIEACAAGTA</sequence>